<evidence type="ECO:0008006" key="3">
    <source>
        <dbReference type="Google" id="ProtNLM"/>
    </source>
</evidence>
<dbReference type="RefSeq" id="WP_167529461.1">
    <property type="nucleotide sequence ID" value="NZ_VITY01000030.1"/>
</dbReference>
<accession>A0A560KS57</accession>
<dbReference type="InterPro" id="IPR029052">
    <property type="entry name" value="Metallo-depent_PP-like"/>
</dbReference>
<dbReference type="EMBL" id="VITY01000030">
    <property type="protein sequence ID" value="TWB86052.1"/>
    <property type="molecule type" value="Genomic_DNA"/>
</dbReference>
<dbReference type="SUPFAM" id="SSF56300">
    <property type="entry name" value="Metallo-dependent phosphatases"/>
    <property type="match status" value="1"/>
</dbReference>
<dbReference type="AlphaFoldDB" id="A0A560KS57"/>
<organism evidence="1 2">
    <name type="scientific">Bradyrhizobium macuxiense</name>
    <dbReference type="NCBI Taxonomy" id="1755647"/>
    <lineage>
        <taxon>Bacteria</taxon>
        <taxon>Pseudomonadati</taxon>
        <taxon>Pseudomonadota</taxon>
        <taxon>Alphaproteobacteria</taxon>
        <taxon>Hyphomicrobiales</taxon>
        <taxon>Nitrobacteraceae</taxon>
        <taxon>Bradyrhizobium</taxon>
    </lineage>
</organism>
<evidence type="ECO:0000313" key="2">
    <source>
        <dbReference type="Proteomes" id="UP000321304"/>
    </source>
</evidence>
<evidence type="ECO:0000313" key="1">
    <source>
        <dbReference type="EMBL" id="TWB86052.1"/>
    </source>
</evidence>
<keyword evidence="2" id="KW-1185">Reference proteome</keyword>
<sequence>MTATIETYWPALWVHGHVHNSSDYRVGDIGIACNPHDYGAGANSNFDGSLVVEIGE</sequence>
<reference evidence="1 2" key="1">
    <citation type="submission" date="2019-06" db="EMBL/GenBank/DDBJ databases">
        <title>Genomic Encyclopedia of Type Strains, Phase IV (KMG-V): Genome sequencing to study the core and pangenomes of soil and plant-associated prokaryotes.</title>
        <authorList>
            <person name="Whitman W."/>
        </authorList>
    </citation>
    <scope>NUCLEOTIDE SEQUENCE [LARGE SCALE GENOMIC DNA]</scope>
    <source>
        <strain evidence="1 2">BR 10355</strain>
    </source>
</reference>
<comment type="caution">
    <text evidence="1">The sequence shown here is derived from an EMBL/GenBank/DDBJ whole genome shotgun (WGS) entry which is preliminary data.</text>
</comment>
<dbReference type="Proteomes" id="UP000321304">
    <property type="component" value="Unassembled WGS sequence"/>
</dbReference>
<protein>
    <recommendedName>
        <fullName evidence="3">Metallophosphoesterase</fullName>
    </recommendedName>
</protein>
<gene>
    <name evidence="1" type="ORF">FBZ93_13015</name>
</gene>
<proteinExistence type="predicted"/>
<name>A0A560KS57_9BRAD</name>